<dbReference type="PANTHER" id="PTHR40599">
    <property type="entry name" value="[CITRATE [PRO-3S]-LYASE] LIGASE"/>
    <property type="match status" value="1"/>
</dbReference>
<dbReference type="InterPro" id="IPR005216">
    <property type="entry name" value="Citrate_lyase_ligase"/>
</dbReference>
<gene>
    <name evidence="4" type="primary">citC</name>
    <name evidence="4" type="ORF">Defa_07880</name>
</gene>
<keyword evidence="1" id="KW-0547">Nucleotide-binding</keyword>
<dbReference type="InterPro" id="IPR000182">
    <property type="entry name" value="GNAT_dom"/>
</dbReference>
<organism evidence="4 5">
    <name type="scientific">Desulfovibrio falkowii</name>
    <dbReference type="NCBI Taxonomy" id="3136602"/>
    <lineage>
        <taxon>Bacteria</taxon>
        <taxon>Pseudomonadati</taxon>
        <taxon>Thermodesulfobacteriota</taxon>
        <taxon>Desulfovibrionia</taxon>
        <taxon>Desulfovibrionales</taxon>
        <taxon>Desulfovibrionaceae</taxon>
        <taxon>Desulfovibrio</taxon>
    </lineage>
</organism>
<proteinExistence type="predicted"/>
<evidence type="ECO:0000256" key="2">
    <source>
        <dbReference type="ARBA" id="ARBA00022840"/>
    </source>
</evidence>
<evidence type="ECO:0000256" key="1">
    <source>
        <dbReference type="ARBA" id="ARBA00022741"/>
    </source>
</evidence>
<reference evidence="4 5" key="1">
    <citation type="journal article" date="2025" name="Int. J. Syst. Evol. Microbiol.">
        <title>Desulfovibrio falkowii sp. nov., Porphyromonas miyakawae sp. nov., Mediterraneibacter flintii sp. nov. and Owariibacterium komagatae gen. nov., sp. nov., isolated from human faeces.</title>
        <authorList>
            <person name="Hamaguchi T."/>
            <person name="Ohara M."/>
            <person name="Hisatomi A."/>
            <person name="Sekiguchi K."/>
            <person name="Takeda J.I."/>
            <person name="Ueyama J."/>
            <person name="Ito M."/>
            <person name="Nishiwaki H."/>
            <person name="Ogi T."/>
            <person name="Hirayama M."/>
            <person name="Ohkuma M."/>
            <person name="Sakamoto M."/>
            <person name="Ohno K."/>
        </authorList>
    </citation>
    <scope>NUCLEOTIDE SEQUENCE [LARGE SCALE GENOMIC DNA]</scope>
    <source>
        <strain evidence="4 5">13CB8C</strain>
    </source>
</reference>
<evidence type="ECO:0000313" key="5">
    <source>
        <dbReference type="Proteomes" id="UP001628192"/>
    </source>
</evidence>
<dbReference type="InterPro" id="IPR016181">
    <property type="entry name" value="Acyl_CoA_acyltransferase"/>
</dbReference>
<dbReference type="PROSITE" id="PS51186">
    <property type="entry name" value="GNAT"/>
    <property type="match status" value="1"/>
</dbReference>
<keyword evidence="5" id="KW-1185">Reference proteome</keyword>
<keyword evidence="4" id="KW-0436">Ligase</keyword>
<protein>
    <submittedName>
        <fullName evidence="4">[citrate (Pro-3S)-lyase] ligase</fullName>
    </submittedName>
</protein>
<sequence>MQGYYDIITAHDLAEAQNLLALAGLSLPGGHTYGLGFYEDGRMAACGFLAGDILCGICVAEHAREGGLSTAILSRLILHGKREGISHFFIFTKAAEALKFESAGFGLVGKSQDAALLEMGRPCYADWLAGVQSAIAGHDWKVNGQGQDISPRKTDDPNNVSQASFALGAIVMNANPFTLGHDYLARTAASACQHLLVFVVEEELSVFPFTVRFALVQKGLADADNILVLPAGPYMVSRASFPAYFTADARVGAVHAALDSTIFATRIAPDLNIEARFAGSEPFDQVTAAYNSTMREVFNKHGITLREIPRLEKAGKAVSASRVRSLLGQTASPGSWSQLAGLLPQVTLDFLRSAQGTAVREKLKNHTGRH</sequence>
<dbReference type="GO" id="GO:0016874">
    <property type="term" value="F:ligase activity"/>
    <property type="evidence" value="ECO:0007669"/>
    <property type="project" value="UniProtKB-KW"/>
</dbReference>
<dbReference type="SUPFAM" id="SSF55729">
    <property type="entry name" value="Acyl-CoA N-acyltransferases (Nat)"/>
    <property type="match status" value="1"/>
</dbReference>
<name>A0ABQ0E6R8_9BACT</name>
<dbReference type="RefSeq" id="WP_407844240.1">
    <property type="nucleotide sequence ID" value="NZ_BAAFSG010000001.1"/>
</dbReference>
<comment type="caution">
    <text evidence="4">The sequence shown here is derived from an EMBL/GenBank/DDBJ whole genome shotgun (WGS) entry which is preliminary data.</text>
</comment>
<dbReference type="Gene3D" id="3.40.50.620">
    <property type="entry name" value="HUPs"/>
    <property type="match status" value="1"/>
</dbReference>
<dbReference type="PANTHER" id="PTHR40599:SF1">
    <property type="entry name" value="[CITRATE [PRO-3S]-LYASE] LIGASE"/>
    <property type="match status" value="1"/>
</dbReference>
<dbReference type="InterPro" id="IPR013166">
    <property type="entry name" value="Citrate_lyase_ligase_C"/>
</dbReference>
<dbReference type="InterPro" id="IPR014729">
    <property type="entry name" value="Rossmann-like_a/b/a_fold"/>
</dbReference>
<dbReference type="SMART" id="SM00764">
    <property type="entry name" value="Citrate_ly_lig"/>
    <property type="match status" value="1"/>
</dbReference>
<dbReference type="SUPFAM" id="SSF52374">
    <property type="entry name" value="Nucleotidylyl transferase"/>
    <property type="match status" value="1"/>
</dbReference>
<evidence type="ECO:0000259" key="3">
    <source>
        <dbReference type="PROSITE" id="PS51186"/>
    </source>
</evidence>
<dbReference type="Proteomes" id="UP001628192">
    <property type="component" value="Unassembled WGS sequence"/>
</dbReference>
<dbReference type="Pfam" id="PF08218">
    <property type="entry name" value="Citrate_ly_lig"/>
    <property type="match status" value="1"/>
</dbReference>
<feature type="domain" description="N-acetyltransferase" evidence="3">
    <location>
        <begin position="1"/>
        <end position="124"/>
    </location>
</feature>
<dbReference type="EMBL" id="BAAFSG010000001">
    <property type="protein sequence ID" value="GAB1253301.1"/>
    <property type="molecule type" value="Genomic_DNA"/>
</dbReference>
<evidence type="ECO:0000313" key="4">
    <source>
        <dbReference type="EMBL" id="GAB1253301.1"/>
    </source>
</evidence>
<keyword evidence="2" id="KW-0067">ATP-binding</keyword>
<accession>A0ABQ0E6R8</accession>